<evidence type="ECO:0000313" key="1">
    <source>
        <dbReference type="EMBL" id="WEK34345.1"/>
    </source>
</evidence>
<accession>A0AAJ5WPE6</accession>
<dbReference type="Proteomes" id="UP001220610">
    <property type="component" value="Chromosome"/>
</dbReference>
<protein>
    <recommendedName>
        <fullName evidence="3">DUF5018 domain-containing protein</fullName>
    </recommendedName>
</protein>
<dbReference type="Gene3D" id="2.60.40.2340">
    <property type="match status" value="1"/>
</dbReference>
<gene>
    <name evidence="1" type="ORF">P0Y53_17810</name>
</gene>
<evidence type="ECO:0008006" key="3">
    <source>
        <dbReference type="Google" id="ProtNLM"/>
    </source>
</evidence>
<sequence>MNQLNIKRNYFFLVLAGLLAAGSCTREVDNWINKEADTIYDTLSSLPGNRILAFQVTNLVETEERIYSSIDDSAKTITVYLPAYYGLGVIQPEISLPAGSAVSPDPDLPIPVFYETPAQYTVTAANGASTTYKVEIIVQQAALLVDELSSATKTYVFRMRTRPGGSVTITGDNIIPLYSITSAYLIDDQGREVMKLAELQSGSANTSETIRYIMPYAGDNIPVGLYYLELRSYALTRRMQYPIQLTL</sequence>
<proteinExistence type="predicted"/>
<organism evidence="1 2">
    <name type="scientific">Candidatus Pseudobacter hemicellulosilyticus</name>
    <dbReference type="NCBI Taxonomy" id="3121375"/>
    <lineage>
        <taxon>Bacteria</taxon>
        <taxon>Pseudomonadati</taxon>
        <taxon>Bacteroidota</taxon>
        <taxon>Chitinophagia</taxon>
        <taxon>Chitinophagales</taxon>
        <taxon>Chitinophagaceae</taxon>
        <taxon>Pseudobacter</taxon>
    </lineage>
</organism>
<name>A0AAJ5WPE6_9BACT</name>
<reference evidence="1" key="1">
    <citation type="submission" date="2023-03" db="EMBL/GenBank/DDBJ databases">
        <title>Andean soil-derived lignocellulolytic bacterial consortium as a source of novel taxa and putative plastic-active enzymes.</title>
        <authorList>
            <person name="Diaz-Garcia L."/>
            <person name="Chuvochina M."/>
            <person name="Feuerriegel G."/>
            <person name="Bunk B."/>
            <person name="Sproer C."/>
            <person name="Streit W.R."/>
            <person name="Rodriguez L.M."/>
            <person name="Overmann J."/>
            <person name="Jimenez D.J."/>
        </authorList>
    </citation>
    <scope>NUCLEOTIDE SEQUENCE</scope>
    <source>
        <strain evidence="1">MAG 7</strain>
    </source>
</reference>
<dbReference type="AlphaFoldDB" id="A0AAJ5WPE6"/>
<evidence type="ECO:0000313" key="2">
    <source>
        <dbReference type="Proteomes" id="UP001220610"/>
    </source>
</evidence>
<dbReference type="EMBL" id="CP119311">
    <property type="protein sequence ID" value="WEK34345.1"/>
    <property type="molecule type" value="Genomic_DNA"/>
</dbReference>
<dbReference type="PROSITE" id="PS51257">
    <property type="entry name" value="PROKAR_LIPOPROTEIN"/>
    <property type="match status" value="1"/>
</dbReference>